<dbReference type="EMBL" id="JBEDNZ010000006">
    <property type="protein sequence ID" value="KAL0841431.1"/>
    <property type="molecule type" value="Genomic_DNA"/>
</dbReference>
<comment type="caution">
    <text evidence="3">The sequence shown here is derived from an EMBL/GenBank/DDBJ whole genome shotgun (WGS) entry which is preliminary data.</text>
</comment>
<evidence type="ECO:0000313" key="4">
    <source>
        <dbReference type="Proteomes" id="UP001549921"/>
    </source>
</evidence>
<evidence type="ECO:0000256" key="1">
    <source>
        <dbReference type="SAM" id="MobiDB-lite"/>
    </source>
</evidence>
<feature type="transmembrane region" description="Helical" evidence="2">
    <location>
        <begin position="12"/>
        <end position="32"/>
    </location>
</feature>
<protein>
    <submittedName>
        <fullName evidence="3">Uncharacterized protein</fullName>
    </submittedName>
</protein>
<organism evidence="3 4">
    <name type="scientific">Loxostege sticticalis</name>
    <name type="common">Beet webworm moth</name>
    <dbReference type="NCBI Taxonomy" id="481309"/>
    <lineage>
        <taxon>Eukaryota</taxon>
        <taxon>Metazoa</taxon>
        <taxon>Ecdysozoa</taxon>
        <taxon>Arthropoda</taxon>
        <taxon>Hexapoda</taxon>
        <taxon>Insecta</taxon>
        <taxon>Pterygota</taxon>
        <taxon>Neoptera</taxon>
        <taxon>Endopterygota</taxon>
        <taxon>Lepidoptera</taxon>
        <taxon>Glossata</taxon>
        <taxon>Ditrysia</taxon>
        <taxon>Pyraloidea</taxon>
        <taxon>Crambidae</taxon>
        <taxon>Pyraustinae</taxon>
        <taxon>Loxostege</taxon>
    </lineage>
</organism>
<reference evidence="3 4" key="1">
    <citation type="submission" date="2024-06" db="EMBL/GenBank/DDBJ databases">
        <title>A chromosome-level genome assembly of beet webworm, Loxostege sticticalis.</title>
        <authorList>
            <person name="Zhang Y."/>
        </authorList>
    </citation>
    <scope>NUCLEOTIDE SEQUENCE [LARGE SCALE GENOMIC DNA]</scope>
    <source>
        <strain evidence="3">AQ028</strain>
        <tissue evidence="3">Male pupae</tissue>
    </source>
</reference>
<keyword evidence="2" id="KW-0812">Transmembrane</keyword>
<evidence type="ECO:0000313" key="3">
    <source>
        <dbReference type="EMBL" id="KAL0841431.1"/>
    </source>
</evidence>
<gene>
    <name evidence="3" type="ORF">ABMA28_015115</name>
</gene>
<evidence type="ECO:0000256" key="2">
    <source>
        <dbReference type="SAM" id="Phobius"/>
    </source>
</evidence>
<keyword evidence="2" id="KW-1133">Transmembrane helix</keyword>
<sequence>MPRHRTLKSLFIDMVVFVGMFALLGHLSINFWERYVIQSELSSMKSSLHCLKETIHRIGHAYDNLHYELQGLAKIAEKNPSPEVTTEREPATPQSKKNQFSNNNHHVIPVELLKKTKDHTTLNVPLLIDKTIQHFIPDNMMKNKTTHVHEKRKTCDGKNMSTITRYPPKSTGVGLDNEKCKTICPTEEYCKYMKTSTGVHKCCKDFECYNPIYNWKF</sequence>
<accession>A0ABD0TED2</accession>
<feature type="compositionally biased region" description="Polar residues" evidence="1">
    <location>
        <begin position="92"/>
        <end position="101"/>
    </location>
</feature>
<proteinExistence type="predicted"/>
<keyword evidence="2" id="KW-0472">Membrane</keyword>
<name>A0ABD0TED2_LOXSC</name>
<feature type="region of interest" description="Disordered" evidence="1">
    <location>
        <begin position="80"/>
        <end position="101"/>
    </location>
</feature>
<dbReference type="AlphaFoldDB" id="A0ABD0TED2"/>
<dbReference type="Proteomes" id="UP001549921">
    <property type="component" value="Unassembled WGS sequence"/>
</dbReference>